<name>U2RY94_9ACTN</name>
<dbReference type="EMBL" id="ACVN02000182">
    <property type="protein sequence ID" value="ERK55582.1"/>
    <property type="molecule type" value="Genomic_DNA"/>
</dbReference>
<sequence>MGAVRGCPLAVAVLQIVPTLVGLVQLLLAPQWYAPMLENTVFAGQCGR</sequence>
<gene>
    <name evidence="2" type="ORF">HMPREF0682_0535</name>
</gene>
<dbReference type="OrthoDB" id="3732992at2"/>
<evidence type="ECO:0000313" key="2">
    <source>
        <dbReference type="EMBL" id="ERK55582.1"/>
    </source>
</evidence>
<feature type="transmembrane region" description="Helical" evidence="1">
    <location>
        <begin position="7"/>
        <end position="28"/>
    </location>
</feature>
<dbReference type="Proteomes" id="UP000017052">
    <property type="component" value="Unassembled WGS sequence"/>
</dbReference>
<keyword evidence="1" id="KW-1133">Transmembrane helix</keyword>
<protein>
    <submittedName>
        <fullName evidence="2">Uncharacterized protein</fullName>
    </submittedName>
</protein>
<accession>U2RY94</accession>
<evidence type="ECO:0000313" key="3">
    <source>
        <dbReference type="Proteomes" id="UP000017052"/>
    </source>
</evidence>
<keyword evidence="1" id="KW-0812">Transmembrane</keyword>
<comment type="caution">
    <text evidence="2">The sequence shown here is derived from an EMBL/GenBank/DDBJ whole genome shotgun (WGS) entry which is preliminary data.</text>
</comment>
<keyword evidence="3" id="KW-1185">Reference proteome</keyword>
<reference evidence="2" key="1">
    <citation type="submission" date="2013-08" db="EMBL/GenBank/DDBJ databases">
        <authorList>
            <person name="Durkin A.S."/>
            <person name="Haft D.R."/>
            <person name="McCorrison J."/>
            <person name="Torralba M."/>
            <person name="Gillis M."/>
            <person name="Haft D.H."/>
            <person name="Methe B."/>
            <person name="Sutton G."/>
            <person name="Nelson K.E."/>
        </authorList>
    </citation>
    <scope>NUCLEOTIDE SEQUENCE [LARGE SCALE GENOMIC DNA]</scope>
    <source>
        <strain evidence="2">F0233</strain>
    </source>
</reference>
<dbReference type="AlphaFoldDB" id="U2RY94"/>
<organism evidence="2 3">
    <name type="scientific">Propionibacterium acidifaciens F0233</name>
    <dbReference type="NCBI Taxonomy" id="553198"/>
    <lineage>
        <taxon>Bacteria</taxon>
        <taxon>Bacillati</taxon>
        <taxon>Actinomycetota</taxon>
        <taxon>Actinomycetes</taxon>
        <taxon>Propionibacteriales</taxon>
        <taxon>Propionibacteriaceae</taxon>
        <taxon>Propionibacterium</taxon>
    </lineage>
</organism>
<keyword evidence="1" id="KW-0472">Membrane</keyword>
<evidence type="ECO:0000256" key="1">
    <source>
        <dbReference type="SAM" id="Phobius"/>
    </source>
</evidence>
<proteinExistence type="predicted"/>